<dbReference type="InterPro" id="IPR013739">
    <property type="entry name" value="Beta_galactosidase_C"/>
</dbReference>
<keyword evidence="9" id="KW-0479">Metal-binding</keyword>
<feature type="binding site" evidence="9">
    <location>
        <position position="167"/>
    </location>
    <ligand>
        <name>Zn(2+)</name>
        <dbReference type="ChEBI" id="CHEBI:29105"/>
    </ligand>
</feature>
<dbReference type="PANTHER" id="PTHR36447">
    <property type="entry name" value="BETA-GALACTOSIDASE GANA"/>
    <property type="match status" value="1"/>
</dbReference>
<dbReference type="InterPro" id="IPR029062">
    <property type="entry name" value="Class_I_gatase-like"/>
</dbReference>
<evidence type="ECO:0000313" key="14">
    <source>
        <dbReference type="Proteomes" id="UP000199187"/>
    </source>
</evidence>
<organism evidence="13 14">
    <name type="scientific">Kosakonia arachidis</name>
    <dbReference type="NCBI Taxonomy" id="551989"/>
    <lineage>
        <taxon>Bacteria</taxon>
        <taxon>Pseudomonadati</taxon>
        <taxon>Pseudomonadota</taxon>
        <taxon>Gammaproteobacteria</taxon>
        <taxon>Enterobacterales</taxon>
        <taxon>Enterobacteriaceae</taxon>
        <taxon>Kosakonia</taxon>
    </lineage>
</organism>
<evidence type="ECO:0000259" key="11">
    <source>
        <dbReference type="Pfam" id="PF08532"/>
    </source>
</evidence>
<evidence type="ECO:0000256" key="6">
    <source>
        <dbReference type="PIRNR" id="PIRNR001084"/>
    </source>
</evidence>
<dbReference type="InterPro" id="IPR013529">
    <property type="entry name" value="Glyco_hydro_42_N"/>
</dbReference>
<dbReference type="PIRSF" id="PIRSF001084">
    <property type="entry name" value="B-galactosidase"/>
    <property type="match status" value="1"/>
</dbReference>
<evidence type="ECO:0000259" key="12">
    <source>
        <dbReference type="Pfam" id="PF08533"/>
    </source>
</evidence>
<dbReference type="InterPro" id="IPR003476">
    <property type="entry name" value="Glyco_hydro_42"/>
</dbReference>
<proteinExistence type="inferred from homology"/>
<dbReference type="EMBL" id="FPAU01000004">
    <property type="protein sequence ID" value="SFU04669.1"/>
    <property type="molecule type" value="Genomic_DNA"/>
</dbReference>
<dbReference type="GO" id="GO:0046872">
    <property type="term" value="F:metal ion binding"/>
    <property type="evidence" value="ECO:0007669"/>
    <property type="project" value="UniProtKB-KW"/>
</dbReference>
<evidence type="ECO:0000256" key="7">
    <source>
        <dbReference type="PIRSR" id="PIRSR001084-1"/>
    </source>
</evidence>
<dbReference type="GO" id="GO:0004565">
    <property type="term" value="F:beta-galactosidase activity"/>
    <property type="evidence" value="ECO:0007669"/>
    <property type="project" value="UniProtKB-EC"/>
</dbReference>
<feature type="binding site" evidence="9">
    <location>
        <position position="164"/>
    </location>
    <ligand>
        <name>Zn(2+)</name>
        <dbReference type="ChEBI" id="CHEBI:29105"/>
    </ligand>
</feature>
<accession>A0A1I7CZ39</accession>
<keyword evidence="5 6" id="KW-0326">Glycosidase</keyword>
<name>A0A1I7CZ39_9ENTR</name>
<evidence type="ECO:0000256" key="4">
    <source>
        <dbReference type="ARBA" id="ARBA00022801"/>
    </source>
</evidence>
<dbReference type="GO" id="GO:0006012">
    <property type="term" value="P:galactose metabolic process"/>
    <property type="evidence" value="ECO:0007669"/>
    <property type="project" value="InterPro"/>
</dbReference>
<dbReference type="Gene3D" id="3.40.50.880">
    <property type="match status" value="1"/>
</dbReference>
<dbReference type="CDD" id="cd03143">
    <property type="entry name" value="A4_beta-galactosidase_middle_domain"/>
    <property type="match status" value="1"/>
</dbReference>
<keyword evidence="9" id="KW-0862">Zinc</keyword>
<evidence type="ECO:0000313" key="13">
    <source>
        <dbReference type="EMBL" id="SFU04669.1"/>
    </source>
</evidence>
<evidence type="ECO:0000256" key="9">
    <source>
        <dbReference type="PIRSR" id="PIRSR001084-3"/>
    </source>
</evidence>
<feature type="active site" description="Nucleophile" evidence="7">
    <location>
        <position position="314"/>
    </location>
</feature>
<evidence type="ECO:0000259" key="10">
    <source>
        <dbReference type="Pfam" id="PF02449"/>
    </source>
</evidence>
<dbReference type="Pfam" id="PF08533">
    <property type="entry name" value="Glyco_hydro_42C"/>
    <property type="match status" value="1"/>
</dbReference>
<dbReference type="Pfam" id="PF02449">
    <property type="entry name" value="Glyco_hydro_42"/>
    <property type="match status" value="1"/>
</dbReference>
<dbReference type="RefSeq" id="WP_090123153.1">
    <property type="nucleotide sequence ID" value="NZ_CP045300.1"/>
</dbReference>
<feature type="binding site" evidence="8">
    <location>
        <position position="156"/>
    </location>
    <ligand>
        <name>substrate</name>
    </ligand>
</feature>
<gene>
    <name evidence="13" type="ORF">SAMN05192562_104205</name>
</gene>
<evidence type="ECO:0000256" key="2">
    <source>
        <dbReference type="ARBA" id="ARBA00005940"/>
    </source>
</evidence>
<dbReference type="AlphaFoldDB" id="A0A1I7CZ39"/>
<feature type="active site" description="Proton donor" evidence="7">
    <location>
        <position position="157"/>
    </location>
</feature>
<dbReference type="PANTHER" id="PTHR36447:SF1">
    <property type="entry name" value="BETA-GALACTOSIDASE GANA"/>
    <property type="match status" value="1"/>
</dbReference>
<evidence type="ECO:0000256" key="1">
    <source>
        <dbReference type="ARBA" id="ARBA00001412"/>
    </source>
</evidence>
<dbReference type="SUPFAM" id="SSF52317">
    <property type="entry name" value="Class I glutamine amidotransferase-like"/>
    <property type="match status" value="1"/>
</dbReference>
<dbReference type="GO" id="GO:0009341">
    <property type="term" value="C:beta-galactosidase complex"/>
    <property type="evidence" value="ECO:0007669"/>
    <property type="project" value="InterPro"/>
</dbReference>
<sequence length="685" mass="77630">MNKFAPLSPKVVSLLHGADYNPEQWENYPGIIDNDIAMMKQANCNVMSVGIFSWSKLEPREGEFNFDWLDSVIEKLYTAGIHIFLATPSGARPAWMSQKYPEVLRVGRDRVPALHGGRHNHCMTSPVYREKTLKINTLLAERYAQHPAVLGWHVSNEYGGECHCDLCQQKFRDWLQARYQTLENLNHAWWSDFWSHTYSDWSQIQSPAPQGEVSIHGLNLDWRRFNTAQVSDFCRHEVAPLKAPNAALPVTTNFMEYFYDYDYWQLAEAIDFISWDSYPMWHRDKDETQLACYTAMYHDMMRTLKGGKPFVLMESTPSVTNWQPTSKVKKPGMHILSSLQAVAHGADSVQYFQWRKSRGSVEKFHGAVIDHVGHLDTRVGREVCALGEMLAKLTPIMGCCTDARVAIIFDQQNRWALDDAEGPRNKGMEYEKTVNEHYRPFWEKGIAVDVINADADLGRYQLVIAPMLYMVREGFAERAEAFVAAGGHLVTSYWTGVVNESDLCYLGGFPGPLRKLVGIWAEEIDCLDDNERNLVQGLAGNEAGLQGPYQIRHLCELIHAESAKPLATYRDDFYAGRPAVTVNQFGKGKAWHVASRNDLAFQRDFFASIIDELALPRAVEQDFPPGVVATARTDGETTFVFIQNFSAQQQTITLPQGYQDCLSATTVSGLLVLTPWDCRVVSRQA</sequence>
<protein>
    <recommendedName>
        <fullName evidence="3 6">Beta-galactosidase</fullName>
        <shortName evidence="6">Beta-gal</shortName>
        <ecNumber evidence="3 6">3.2.1.23</ecNumber>
    </recommendedName>
</protein>
<dbReference type="InterPro" id="IPR013780">
    <property type="entry name" value="Glyco_hydro_b"/>
</dbReference>
<dbReference type="InterPro" id="IPR013738">
    <property type="entry name" value="Beta_galactosidase_Trimer"/>
</dbReference>
<dbReference type="Gene3D" id="3.20.20.80">
    <property type="entry name" value="Glycosidases"/>
    <property type="match status" value="1"/>
</dbReference>
<dbReference type="Gene3D" id="2.60.40.1180">
    <property type="entry name" value="Golgi alpha-mannosidase II"/>
    <property type="match status" value="1"/>
</dbReference>
<feature type="domain" description="Beta-galactosidase C-terminal" evidence="12">
    <location>
        <begin position="626"/>
        <end position="682"/>
    </location>
</feature>
<feature type="domain" description="Beta-galactosidase trimerisation" evidence="11">
    <location>
        <begin position="403"/>
        <end position="615"/>
    </location>
</feature>
<dbReference type="Pfam" id="PF08532">
    <property type="entry name" value="Glyco_hydro_42M"/>
    <property type="match status" value="1"/>
</dbReference>
<evidence type="ECO:0000256" key="8">
    <source>
        <dbReference type="PIRSR" id="PIRSR001084-2"/>
    </source>
</evidence>
<dbReference type="EC" id="3.2.1.23" evidence="3 6"/>
<feature type="binding site" evidence="8">
    <location>
        <position position="118"/>
    </location>
    <ligand>
        <name>substrate</name>
    </ligand>
</feature>
<dbReference type="Proteomes" id="UP000199187">
    <property type="component" value="Unassembled WGS sequence"/>
</dbReference>
<feature type="domain" description="Glycoside hydrolase family 42 N-terminal" evidence="10">
    <location>
        <begin position="19"/>
        <end position="392"/>
    </location>
</feature>
<keyword evidence="14" id="KW-1185">Reference proteome</keyword>
<dbReference type="SUPFAM" id="SSF51445">
    <property type="entry name" value="(Trans)glycosidases"/>
    <property type="match status" value="1"/>
</dbReference>
<comment type="similarity">
    <text evidence="2 6">Belongs to the glycosyl hydrolase 42 family.</text>
</comment>
<evidence type="ECO:0000256" key="3">
    <source>
        <dbReference type="ARBA" id="ARBA00012756"/>
    </source>
</evidence>
<evidence type="ECO:0000256" key="5">
    <source>
        <dbReference type="ARBA" id="ARBA00023295"/>
    </source>
</evidence>
<reference evidence="14" key="1">
    <citation type="submission" date="2016-10" db="EMBL/GenBank/DDBJ databases">
        <authorList>
            <person name="Varghese N."/>
            <person name="Submissions S."/>
        </authorList>
    </citation>
    <scope>NUCLEOTIDE SEQUENCE [LARGE SCALE GENOMIC DNA]</scope>
    <source>
        <strain evidence="14">Ah-143</strain>
    </source>
</reference>
<keyword evidence="4 6" id="KW-0378">Hydrolase</keyword>
<feature type="binding site" evidence="9">
    <location>
        <position position="162"/>
    </location>
    <ligand>
        <name>Zn(2+)</name>
        <dbReference type="ChEBI" id="CHEBI:29105"/>
    </ligand>
</feature>
<dbReference type="InterPro" id="IPR017853">
    <property type="entry name" value="GH"/>
</dbReference>
<comment type="catalytic activity">
    <reaction evidence="1 6">
        <text>Hydrolysis of terminal non-reducing beta-D-galactose residues in beta-D-galactosides.</text>
        <dbReference type="EC" id="3.2.1.23"/>
    </reaction>
</comment>
<feature type="binding site" evidence="9">
    <location>
        <position position="122"/>
    </location>
    <ligand>
        <name>Zn(2+)</name>
        <dbReference type="ChEBI" id="CHEBI:29105"/>
    </ligand>
</feature>
<feature type="binding site" evidence="8">
    <location>
        <position position="322"/>
    </location>
    <ligand>
        <name>substrate</name>
    </ligand>
</feature>
<dbReference type="OrthoDB" id="9800974at2"/>